<dbReference type="EMBL" id="LT615367">
    <property type="protein sequence ID" value="SLM64025.1"/>
    <property type="molecule type" value="Genomic_DNA"/>
</dbReference>
<dbReference type="InterPro" id="IPR036637">
    <property type="entry name" value="Phosphohistidine_dom_sf"/>
</dbReference>
<dbReference type="InterPro" id="IPR014462">
    <property type="entry name" value="Phage_Mu_Gp45"/>
</dbReference>
<dbReference type="InterPro" id="IPR053861">
    <property type="entry name" value="Phage_Mu_Gp45_N"/>
</dbReference>
<proteinExistence type="predicted"/>
<protein>
    <submittedName>
        <fullName evidence="5">Prophage baseplate assembly protein V</fullName>
    </submittedName>
</protein>
<dbReference type="Proteomes" id="UP000294820">
    <property type="component" value="Chromosome 1"/>
</dbReference>
<dbReference type="RefSeq" id="WP_035345476.1">
    <property type="nucleotide sequence ID" value="NZ_LT615367.1"/>
</dbReference>
<feature type="domain" description="Bacteriophage Mu Gp45 N-terminal" evidence="2">
    <location>
        <begin position="21"/>
        <end position="86"/>
    </location>
</feature>
<dbReference type="InterPro" id="IPR013046">
    <property type="entry name" value="GpV/Gp45"/>
</dbReference>
<dbReference type="Pfam" id="PF06890">
    <property type="entry name" value="Phage_Mu_Gp45"/>
    <property type="match status" value="1"/>
</dbReference>
<dbReference type="KEGG" id="daq:DAQ1742_01681"/>
<evidence type="ECO:0000313" key="5">
    <source>
        <dbReference type="EMBL" id="SLM64473.1"/>
    </source>
</evidence>
<accession>A0A375AEG1</accession>
<organism evidence="5 6">
    <name type="scientific">Dickeya aquatica</name>
    <dbReference type="NCBI Taxonomy" id="1401087"/>
    <lineage>
        <taxon>Bacteria</taxon>
        <taxon>Pseudomonadati</taxon>
        <taxon>Pseudomonadota</taxon>
        <taxon>Gammaproteobacteria</taxon>
        <taxon>Enterobacterales</taxon>
        <taxon>Pectobacteriaceae</taxon>
        <taxon>Dickeya</taxon>
    </lineage>
</organism>
<evidence type="ECO:0000259" key="2">
    <source>
        <dbReference type="Pfam" id="PF06890"/>
    </source>
</evidence>
<dbReference type="KEGG" id="daq:DAQ1742_03202"/>
<evidence type="ECO:0000313" key="3">
    <source>
        <dbReference type="EMBL" id="SLM62623.1"/>
    </source>
</evidence>
<dbReference type="GO" id="GO:0016772">
    <property type="term" value="F:transferase activity, transferring phosphorus-containing groups"/>
    <property type="evidence" value="ECO:0007669"/>
    <property type="project" value="InterPro"/>
</dbReference>
<dbReference type="EMBL" id="LT615367">
    <property type="protein sequence ID" value="SLM62623.1"/>
    <property type="molecule type" value="Genomic_DNA"/>
</dbReference>
<feature type="region of interest" description="Disordered" evidence="1">
    <location>
        <begin position="166"/>
        <end position="186"/>
    </location>
</feature>
<dbReference type="PIRSF" id="PIRSF012337">
    <property type="entry name" value="gp45"/>
    <property type="match status" value="1"/>
</dbReference>
<keyword evidence="6" id="KW-1185">Reference proteome</keyword>
<name>A0A375AEG1_9GAMM</name>
<gene>
    <name evidence="3" type="ORF">DAQ1742_01681</name>
    <name evidence="4" type="ORF">DAQ1742_03202</name>
    <name evidence="5" type="ORF">DAQ1742_03679</name>
</gene>
<evidence type="ECO:0000313" key="4">
    <source>
        <dbReference type="EMBL" id="SLM64025.1"/>
    </source>
</evidence>
<dbReference type="KEGG" id="daq:DAQ1742_03679"/>
<dbReference type="SUPFAM" id="SSF52009">
    <property type="entry name" value="Phosphohistidine domain"/>
    <property type="match status" value="1"/>
</dbReference>
<evidence type="ECO:0000313" key="6">
    <source>
        <dbReference type="Proteomes" id="UP000294820"/>
    </source>
</evidence>
<reference evidence="5 6" key="1">
    <citation type="submission" date="2016-09" db="EMBL/GenBank/DDBJ databases">
        <authorList>
            <person name="Reverchon S."/>
            <person name="Nasser W."/>
            <person name="Leonard S."/>
            <person name="Brochier C."/>
            <person name="Duprey A."/>
        </authorList>
    </citation>
    <scope>NUCLEOTIDE SEQUENCE [LARGE SCALE GENOMIC DNA]</scope>
    <source>
        <strain evidence="5 6">174/2</strain>
    </source>
</reference>
<dbReference type="EMBL" id="LT615367">
    <property type="protein sequence ID" value="SLM64473.1"/>
    <property type="molecule type" value="Genomic_DNA"/>
</dbReference>
<dbReference type="AlphaFoldDB" id="A0A375AEG1"/>
<sequence>MWDNVEAKIRRAMNSVRQAFRVRLSRVNSVGPVQTFQANGLAGEQIQDAELFQHYGFTSNPPPGTMGVVIPLGGRTSHSVVVATESASYRIKALSSGEVAIYTNEGAAIALKKGRIITVDCDEYRVNCKKYIVNANEGADFNTPLLKASEEIADKTSTMSRVREIYDGHNHPGDSGGTTGTPNQSM</sequence>
<dbReference type="NCBIfam" id="TIGR01644">
    <property type="entry name" value="phage_P2_V"/>
    <property type="match status" value="1"/>
</dbReference>
<evidence type="ECO:0000256" key="1">
    <source>
        <dbReference type="SAM" id="MobiDB-lite"/>
    </source>
</evidence>